<feature type="modified residue" description="N6-(pyridoxal phosphate)lysine" evidence="4">
    <location>
        <position position="186"/>
    </location>
</feature>
<organism evidence="6 7">
    <name type="scientific">Paenibacillus aquistagni</name>
    <dbReference type="NCBI Taxonomy" id="1852522"/>
    <lineage>
        <taxon>Bacteria</taxon>
        <taxon>Bacillati</taxon>
        <taxon>Bacillota</taxon>
        <taxon>Bacilli</taxon>
        <taxon>Bacillales</taxon>
        <taxon>Paenibacillaceae</taxon>
        <taxon>Paenibacillus</taxon>
    </lineage>
</organism>
<dbReference type="PANTHER" id="PTHR30244:SF36">
    <property type="entry name" value="3-OXO-GLUCOSE-6-PHOSPHATE:GLUTAMATE AMINOTRANSFERASE"/>
    <property type="match status" value="1"/>
</dbReference>
<evidence type="ECO:0000256" key="2">
    <source>
        <dbReference type="ARBA" id="ARBA00037999"/>
    </source>
</evidence>
<evidence type="ECO:0000313" key="7">
    <source>
        <dbReference type="Proteomes" id="UP000193834"/>
    </source>
</evidence>
<evidence type="ECO:0000256" key="3">
    <source>
        <dbReference type="PIRSR" id="PIRSR000390-1"/>
    </source>
</evidence>
<dbReference type="Gene3D" id="3.40.640.10">
    <property type="entry name" value="Type I PLP-dependent aspartate aminotransferase-like (Major domain)"/>
    <property type="match status" value="1"/>
</dbReference>
<dbReference type="CDD" id="cd00616">
    <property type="entry name" value="AHBA_syn"/>
    <property type="match status" value="1"/>
</dbReference>
<sequence length="375" mass="41822">MNVPFFNYEARYAQDKEVIKDMIFRVGTSNNFILKECVAAFEERIRQYTGAKHAIATCSGTGALTILLRAMGVQSGVDVLTPAFSFISTASTISLLGGRPVFVDVDPRTGMMDPNDLEAKITPNSRVVIPTHLFSVMADMRAINEIAARHQLVVLEDSAVSLGASMQGTMAGLLGKAGLYSFFPAKPLGGIGDGAIIVTNDDELATRCRMLRNHGQDGITRFLHHHLGYNHRMDETVALYLTHKLERFDSLIARRAEIAGQYHEAFKSLAPQIEVVLDDDYERVYYTYVLQAEDRDGLRHDLHERGIETQIYYPEALPLQPAFQHLGHKRGDFPHAEGIAKRSLALPLYAEMQDEHVQYVIESVMAYSSKVNAYV</sequence>
<dbReference type="InterPro" id="IPR015421">
    <property type="entry name" value="PyrdxlP-dep_Trfase_major"/>
</dbReference>
<keyword evidence="1 4" id="KW-0663">Pyridoxal phosphate</keyword>
<protein>
    <submittedName>
        <fullName evidence="6">dTDP-4-amino-4,6-dideoxygalactose transaminase</fullName>
    </submittedName>
</protein>
<gene>
    <name evidence="6" type="ORF">SAMN06295960_1088</name>
</gene>
<accession>A0A1X7J0N4</accession>
<dbReference type="PIRSF" id="PIRSF000390">
    <property type="entry name" value="PLP_StrS"/>
    <property type="match status" value="1"/>
</dbReference>
<dbReference type="InterPro" id="IPR015424">
    <property type="entry name" value="PyrdxlP-dep_Trfase"/>
</dbReference>
<dbReference type="GO" id="GO:0008483">
    <property type="term" value="F:transaminase activity"/>
    <property type="evidence" value="ECO:0007669"/>
    <property type="project" value="TreeGrafter"/>
</dbReference>
<dbReference type="InterPro" id="IPR015422">
    <property type="entry name" value="PyrdxlP-dep_Trfase_small"/>
</dbReference>
<dbReference type="AlphaFoldDB" id="A0A1X7J0N4"/>
<dbReference type="OrthoDB" id="9810913at2"/>
<dbReference type="Pfam" id="PF01041">
    <property type="entry name" value="DegT_DnrJ_EryC1"/>
    <property type="match status" value="1"/>
</dbReference>
<dbReference type="Proteomes" id="UP000193834">
    <property type="component" value="Unassembled WGS sequence"/>
</dbReference>
<feature type="active site" description="Proton acceptor" evidence="3">
    <location>
        <position position="186"/>
    </location>
</feature>
<proteinExistence type="inferred from homology"/>
<reference evidence="6 7" key="1">
    <citation type="submission" date="2017-04" db="EMBL/GenBank/DDBJ databases">
        <authorList>
            <person name="Afonso C.L."/>
            <person name="Miller P.J."/>
            <person name="Scott M.A."/>
            <person name="Spackman E."/>
            <person name="Goraichik I."/>
            <person name="Dimitrov K.M."/>
            <person name="Suarez D.L."/>
            <person name="Swayne D.E."/>
        </authorList>
    </citation>
    <scope>NUCLEOTIDE SEQUENCE [LARGE SCALE GENOMIC DNA]</scope>
    <source>
        <strain evidence="6 7">11</strain>
    </source>
</reference>
<dbReference type="GO" id="GO:0030170">
    <property type="term" value="F:pyridoxal phosphate binding"/>
    <property type="evidence" value="ECO:0007669"/>
    <property type="project" value="TreeGrafter"/>
</dbReference>
<evidence type="ECO:0000256" key="4">
    <source>
        <dbReference type="PIRSR" id="PIRSR000390-2"/>
    </source>
</evidence>
<evidence type="ECO:0000256" key="5">
    <source>
        <dbReference type="RuleBase" id="RU004508"/>
    </source>
</evidence>
<name>A0A1X7J0N4_9BACL</name>
<evidence type="ECO:0000313" key="6">
    <source>
        <dbReference type="EMBL" id="SMG21156.1"/>
    </source>
</evidence>
<dbReference type="SUPFAM" id="SSF53383">
    <property type="entry name" value="PLP-dependent transferases"/>
    <property type="match status" value="1"/>
</dbReference>
<dbReference type="Gene3D" id="3.90.1150.10">
    <property type="entry name" value="Aspartate Aminotransferase, domain 1"/>
    <property type="match status" value="1"/>
</dbReference>
<evidence type="ECO:0000256" key="1">
    <source>
        <dbReference type="ARBA" id="ARBA00022898"/>
    </source>
</evidence>
<dbReference type="STRING" id="1852522.SAMN06295960_1088"/>
<comment type="similarity">
    <text evidence="2 5">Belongs to the DegT/DnrJ/EryC1 family.</text>
</comment>
<dbReference type="PANTHER" id="PTHR30244">
    <property type="entry name" value="TRANSAMINASE"/>
    <property type="match status" value="1"/>
</dbReference>
<dbReference type="GO" id="GO:0000271">
    <property type="term" value="P:polysaccharide biosynthetic process"/>
    <property type="evidence" value="ECO:0007669"/>
    <property type="project" value="TreeGrafter"/>
</dbReference>
<dbReference type="EMBL" id="FXAZ01000001">
    <property type="protein sequence ID" value="SMG21156.1"/>
    <property type="molecule type" value="Genomic_DNA"/>
</dbReference>
<keyword evidence="7" id="KW-1185">Reference proteome</keyword>
<dbReference type="RefSeq" id="WP_085493271.1">
    <property type="nucleotide sequence ID" value="NZ_FXAZ01000001.1"/>
</dbReference>
<dbReference type="InterPro" id="IPR000653">
    <property type="entry name" value="DegT/StrS_aminotransferase"/>
</dbReference>